<dbReference type="RefSeq" id="WP_171221788.1">
    <property type="nucleotide sequence ID" value="NZ_CP121446.1"/>
</dbReference>
<reference evidence="1 2" key="1">
    <citation type="submission" date="2020-05" db="EMBL/GenBank/DDBJ databases">
        <title>Draft genome of Flavobacterium sp. IMCC34852.</title>
        <authorList>
            <person name="Song J."/>
            <person name="Cho J.-C."/>
        </authorList>
    </citation>
    <scope>NUCLEOTIDE SEQUENCE [LARGE SCALE GENOMIC DNA]</scope>
    <source>
        <strain evidence="1 2">IMCC34852</strain>
    </source>
</reference>
<dbReference type="PANTHER" id="PTHR35841:SF1">
    <property type="entry name" value="PHOSPHONATES-BINDING PERIPLASMIC PROTEIN"/>
    <property type="match status" value="1"/>
</dbReference>
<proteinExistence type="predicted"/>
<evidence type="ECO:0000313" key="2">
    <source>
        <dbReference type="Proteomes" id="UP000536509"/>
    </source>
</evidence>
<name>A0A7Y3VYD5_9FLAO</name>
<sequence>MKTINLSYYPDITQYRSQEEIRAAVIVFSDLLAEDYSKRIGEEIKINVMPVMDVKTQTNYMADSQNECAIALMKPVSYILAQKKNQNLDVGAVAWRQIAGVESDTYLGQLFAHVGSGITKISDITKNHRIAYGDSFSTSNFLIPAMDLYKNGVHPFTGFRMAKFFGGHDGSTKAVYYLDADIGAGHDGAIDLLSMEKGFEDAKDKLKTVSKVDIYSDPVAVNRKFIPEVNGLTASLVAISSNPVVTKALQDFWGNVTRLGEADAKRYGLINDALDLLNLTDKDIL</sequence>
<dbReference type="Gene3D" id="3.40.190.10">
    <property type="entry name" value="Periplasmic binding protein-like II"/>
    <property type="match status" value="2"/>
</dbReference>
<protein>
    <submittedName>
        <fullName evidence="1">PhnD/SsuA/transferrin family substrate-binding protein</fullName>
    </submittedName>
</protein>
<organism evidence="1 2">
    <name type="scientific">Flavobacterium rivulicola</name>
    <dbReference type="NCBI Taxonomy" id="2732161"/>
    <lineage>
        <taxon>Bacteria</taxon>
        <taxon>Pseudomonadati</taxon>
        <taxon>Bacteroidota</taxon>
        <taxon>Flavobacteriia</taxon>
        <taxon>Flavobacteriales</taxon>
        <taxon>Flavobacteriaceae</taxon>
        <taxon>Flavobacterium</taxon>
    </lineage>
</organism>
<dbReference type="SUPFAM" id="SSF53850">
    <property type="entry name" value="Periplasmic binding protein-like II"/>
    <property type="match status" value="1"/>
</dbReference>
<evidence type="ECO:0000313" key="1">
    <source>
        <dbReference type="EMBL" id="NNT71580.1"/>
    </source>
</evidence>
<comment type="caution">
    <text evidence="1">The sequence shown here is derived from an EMBL/GenBank/DDBJ whole genome shotgun (WGS) entry which is preliminary data.</text>
</comment>
<dbReference type="EMBL" id="JABEVX010000002">
    <property type="protein sequence ID" value="NNT71580.1"/>
    <property type="molecule type" value="Genomic_DNA"/>
</dbReference>
<dbReference type="AlphaFoldDB" id="A0A7Y3VYD5"/>
<dbReference type="PANTHER" id="PTHR35841">
    <property type="entry name" value="PHOSPHONATES-BINDING PERIPLASMIC PROTEIN"/>
    <property type="match status" value="1"/>
</dbReference>
<keyword evidence="2" id="KW-1185">Reference proteome</keyword>
<dbReference type="Proteomes" id="UP000536509">
    <property type="component" value="Unassembled WGS sequence"/>
</dbReference>
<dbReference type="Pfam" id="PF12974">
    <property type="entry name" value="Phosphonate-bd"/>
    <property type="match status" value="1"/>
</dbReference>
<accession>A0A7Y3VYD5</accession>
<gene>
    <name evidence="1" type="ORF">HKT18_05045</name>
</gene>